<organism evidence="2 3">
    <name type="scientific">Tigriopus californicus</name>
    <name type="common">Marine copepod</name>
    <dbReference type="NCBI Taxonomy" id="6832"/>
    <lineage>
        <taxon>Eukaryota</taxon>
        <taxon>Metazoa</taxon>
        <taxon>Ecdysozoa</taxon>
        <taxon>Arthropoda</taxon>
        <taxon>Crustacea</taxon>
        <taxon>Multicrustacea</taxon>
        <taxon>Hexanauplia</taxon>
        <taxon>Copepoda</taxon>
        <taxon>Harpacticoida</taxon>
        <taxon>Harpacticidae</taxon>
        <taxon>Tigriopus</taxon>
    </lineage>
</organism>
<evidence type="ECO:0000313" key="3">
    <source>
        <dbReference type="Proteomes" id="UP000318571"/>
    </source>
</evidence>
<dbReference type="Proteomes" id="UP000318571">
    <property type="component" value="Chromosome 5"/>
</dbReference>
<dbReference type="EMBL" id="VCGU01000004">
    <property type="protein sequence ID" value="TRY76948.1"/>
    <property type="molecule type" value="Genomic_DNA"/>
</dbReference>
<comment type="caution">
    <text evidence="2">The sequence shown here is derived from an EMBL/GenBank/DDBJ whole genome shotgun (WGS) entry which is preliminary data.</text>
</comment>
<evidence type="ECO:0000256" key="1">
    <source>
        <dbReference type="SAM" id="SignalP"/>
    </source>
</evidence>
<protein>
    <submittedName>
        <fullName evidence="2">Uncharacterized protein</fullName>
    </submittedName>
</protein>
<accession>A0A553PGY7</accession>
<keyword evidence="3" id="KW-1185">Reference proteome</keyword>
<feature type="signal peptide" evidence="1">
    <location>
        <begin position="1"/>
        <end position="20"/>
    </location>
</feature>
<sequence>MSVQSSVILVVVLGFFGIQCQRILEIHTKTDPLDPNGMSNAGVTVSITNNEGRTCVARKLEEEGDTFLPGEIDAFHDQEIGNCSMFHVPNNELTGFQVTHEGSDGVWVLWYRILFDDGTYKTCPEGVHIDDEEVHELEASASKRLILQLTRDRGSSLTMRSLMIFLALLGLTQAARVLEIHVFTDPDSNGMDGFASLDLEIVTTDFRFCYARDMQEPGDTYLPGEIDVFHDKEIGDCLNFDVPDKIIPKIRAFHHGGDGLVVSWYRILFDDGTYILCDDHTNIDNEAIHTINCSAM</sequence>
<proteinExistence type="predicted"/>
<gene>
    <name evidence="2" type="ORF">TCAL_15910</name>
</gene>
<keyword evidence="1" id="KW-0732">Signal</keyword>
<evidence type="ECO:0000313" key="2">
    <source>
        <dbReference type="EMBL" id="TRY76948.1"/>
    </source>
</evidence>
<dbReference type="AlphaFoldDB" id="A0A553PGY7"/>
<reference evidence="2 3" key="1">
    <citation type="journal article" date="2018" name="Nat. Ecol. Evol.">
        <title>Genomic signatures of mitonuclear coevolution across populations of Tigriopus californicus.</title>
        <authorList>
            <person name="Barreto F.S."/>
            <person name="Watson E.T."/>
            <person name="Lima T.G."/>
            <person name="Willett C.S."/>
            <person name="Edmands S."/>
            <person name="Li W."/>
            <person name="Burton R.S."/>
        </authorList>
    </citation>
    <scope>NUCLEOTIDE SEQUENCE [LARGE SCALE GENOMIC DNA]</scope>
    <source>
        <strain evidence="2 3">San Diego</strain>
    </source>
</reference>
<feature type="chain" id="PRO_5021750497" evidence="1">
    <location>
        <begin position="21"/>
        <end position="296"/>
    </location>
</feature>
<name>A0A553PGY7_TIGCA</name>